<organism evidence="1 2">
    <name type="scientific">Stackebrandtia albiflava</name>
    <dbReference type="NCBI Taxonomy" id="406432"/>
    <lineage>
        <taxon>Bacteria</taxon>
        <taxon>Bacillati</taxon>
        <taxon>Actinomycetota</taxon>
        <taxon>Actinomycetes</taxon>
        <taxon>Glycomycetales</taxon>
        <taxon>Glycomycetaceae</taxon>
        <taxon>Stackebrandtia</taxon>
    </lineage>
</organism>
<sequence length="129" mass="14131">MPVVMPDLANFSLHKIVYDVDFDDVAVPGLCGAFYRCPDGDRILSVGIYMADGVESFRAWGYVDEPHCAYHAVVSADGSWDGPYAGCPEVEVLTEAGRVTGVALTTRRHEYIVPVSRTRHRLGRALTSV</sequence>
<proteinExistence type="predicted"/>
<keyword evidence="2" id="KW-1185">Reference proteome</keyword>
<name>A0A562VB38_9ACTN</name>
<evidence type="ECO:0000313" key="1">
    <source>
        <dbReference type="EMBL" id="TWJ15061.1"/>
    </source>
</evidence>
<dbReference type="EMBL" id="VLLL01000005">
    <property type="protein sequence ID" value="TWJ15061.1"/>
    <property type="molecule type" value="Genomic_DNA"/>
</dbReference>
<dbReference type="AlphaFoldDB" id="A0A562VB38"/>
<reference evidence="1 2" key="1">
    <citation type="journal article" date="2013" name="Stand. Genomic Sci.">
        <title>Genomic Encyclopedia of Type Strains, Phase I: The one thousand microbial genomes (KMG-I) project.</title>
        <authorList>
            <person name="Kyrpides N.C."/>
            <person name="Woyke T."/>
            <person name="Eisen J.A."/>
            <person name="Garrity G."/>
            <person name="Lilburn T.G."/>
            <person name="Beck B.J."/>
            <person name="Whitman W.B."/>
            <person name="Hugenholtz P."/>
            <person name="Klenk H.P."/>
        </authorList>
    </citation>
    <scope>NUCLEOTIDE SEQUENCE [LARGE SCALE GENOMIC DNA]</scope>
    <source>
        <strain evidence="1 2">DSM 45044</strain>
    </source>
</reference>
<accession>A0A562VB38</accession>
<gene>
    <name evidence="1" type="ORF">LX16_0759</name>
</gene>
<evidence type="ECO:0000313" key="2">
    <source>
        <dbReference type="Proteomes" id="UP000321617"/>
    </source>
</evidence>
<protein>
    <submittedName>
        <fullName evidence="1">Uncharacterized protein</fullName>
    </submittedName>
</protein>
<comment type="caution">
    <text evidence="1">The sequence shown here is derived from an EMBL/GenBank/DDBJ whole genome shotgun (WGS) entry which is preliminary data.</text>
</comment>
<dbReference type="Proteomes" id="UP000321617">
    <property type="component" value="Unassembled WGS sequence"/>
</dbReference>